<feature type="region of interest" description="Disordered" evidence="12">
    <location>
        <begin position="770"/>
        <end position="806"/>
    </location>
</feature>
<feature type="domain" description="Cyclic nucleotide-binding" evidence="14">
    <location>
        <begin position="590"/>
        <end position="695"/>
    </location>
</feature>
<feature type="transmembrane region" description="Helical" evidence="13">
    <location>
        <begin position="312"/>
        <end position="335"/>
    </location>
</feature>
<dbReference type="Pfam" id="PF00027">
    <property type="entry name" value="cNMP_binding"/>
    <property type="match status" value="1"/>
</dbReference>
<dbReference type="Pfam" id="PF00520">
    <property type="entry name" value="Ion_trans"/>
    <property type="match status" value="1"/>
</dbReference>
<feature type="compositionally biased region" description="Polar residues" evidence="12">
    <location>
        <begin position="1089"/>
        <end position="1104"/>
    </location>
</feature>
<feature type="region of interest" description="Disordered" evidence="12">
    <location>
        <begin position="186"/>
        <end position="205"/>
    </location>
</feature>
<dbReference type="EMBL" id="CACVKT020002142">
    <property type="protein sequence ID" value="CAC5375292.1"/>
    <property type="molecule type" value="Genomic_DNA"/>
</dbReference>
<accession>A0A6J8AWH9</accession>
<evidence type="ECO:0000313" key="16">
    <source>
        <dbReference type="Proteomes" id="UP000507470"/>
    </source>
</evidence>
<dbReference type="Proteomes" id="UP000507470">
    <property type="component" value="Unassembled WGS sequence"/>
</dbReference>
<dbReference type="GO" id="GO:0030553">
    <property type="term" value="F:cGMP binding"/>
    <property type="evidence" value="ECO:0007669"/>
    <property type="project" value="TreeGrafter"/>
</dbReference>
<comment type="subcellular location">
    <subcellularLocation>
        <location evidence="1">Membrane</location>
        <topology evidence="1">Multi-pass membrane protein</topology>
    </subcellularLocation>
</comment>
<comment type="catalytic activity">
    <reaction evidence="11">
        <text>Na(+)(in) = Na(+)(out)</text>
        <dbReference type="Rhea" id="RHEA:34963"/>
        <dbReference type="ChEBI" id="CHEBI:29101"/>
    </reaction>
</comment>
<evidence type="ECO:0000256" key="4">
    <source>
        <dbReference type="ARBA" id="ARBA00022692"/>
    </source>
</evidence>
<dbReference type="GO" id="GO:0005886">
    <property type="term" value="C:plasma membrane"/>
    <property type="evidence" value="ECO:0007669"/>
    <property type="project" value="TreeGrafter"/>
</dbReference>
<keyword evidence="5 13" id="KW-1133">Transmembrane helix</keyword>
<feature type="compositionally biased region" description="Basic and acidic residues" evidence="12">
    <location>
        <begin position="1116"/>
        <end position="1133"/>
    </location>
</feature>
<feature type="compositionally biased region" description="Polar residues" evidence="12">
    <location>
        <begin position="124"/>
        <end position="137"/>
    </location>
</feature>
<evidence type="ECO:0000259" key="14">
    <source>
        <dbReference type="PROSITE" id="PS50042"/>
    </source>
</evidence>
<dbReference type="PROSITE" id="PS50042">
    <property type="entry name" value="CNMP_BINDING_3"/>
    <property type="match status" value="1"/>
</dbReference>
<keyword evidence="7 13" id="KW-0472">Membrane</keyword>
<dbReference type="GO" id="GO:0005222">
    <property type="term" value="F:intracellularly cAMP-activated cation channel activity"/>
    <property type="evidence" value="ECO:0007669"/>
    <property type="project" value="TreeGrafter"/>
</dbReference>
<feature type="transmembrane region" description="Helical" evidence="13">
    <location>
        <begin position="400"/>
        <end position="422"/>
    </location>
</feature>
<keyword evidence="16" id="KW-1185">Reference proteome</keyword>
<organism evidence="15 16">
    <name type="scientific">Mytilus coruscus</name>
    <name type="common">Sea mussel</name>
    <dbReference type="NCBI Taxonomy" id="42192"/>
    <lineage>
        <taxon>Eukaryota</taxon>
        <taxon>Metazoa</taxon>
        <taxon>Spiralia</taxon>
        <taxon>Lophotrochozoa</taxon>
        <taxon>Mollusca</taxon>
        <taxon>Bivalvia</taxon>
        <taxon>Autobranchia</taxon>
        <taxon>Pteriomorphia</taxon>
        <taxon>Mytilida</taxon>
        <taxon>Mytiloidea</taxon>
        <taxon>Mytilidae</taxon>
        <taxon>Mytilinae</taxon>
        <taxon>Mytilus</taxon>
    </lineage>
</organism>
<dbReference type="InterPro" id="IPR005821">
    <property type="entry name" value="Ion_trans_dom"/>
</dbReference>
<evidence type="ECO:0000256" key="1">
    <source>
        <dbReference type="ARBA" id="ARBA00004141"/>
    </source>
</evidence>
<reference evidence="15 16" key="1">
    <citation type="submission" date="2020-06" db="EMBL/GenBank/DDBJ databases">
        <authorList>
            <person name="Li R."/>
            <person name="Bekaert M."/>
        </authorList>
    </citation>
    <scope>NUCLEOTIDE SEQUENCE [LARGE SCALE GENOMIC DNA]</scope>
    <source>
        <strain evidence="16">wild</strain>
    </source>
</reference>
<feature type="compositionally biased region" description="Basic and acidic residues" evidence="12">
    <location>
        <begin position="1140"/>
        <end position="1189"/>
    </location>
</feature>
<dbReference type="SUPFAM" id="SSF51206">
    <property type="entry name" value="cAMP-binding domain-like"/>
    <property type="match status" value="1"/>
</dbReference>
<feature type="compositionally biased region" description="Polar residues" evidence="12">
    <location>
        <begin position="782"/>
        <end position="806"/>
    </location>
</feature>
<evidence type="ECO:0000256" key="7">
    <source>
        <dbReference type="ARBA" id="ARBA00023136"/>
    </source>
</evidence>
<feature type="compositionally biased region" description="Low complexity" evidence="12">
    <location>
        <begin position="192"/>
        <end position="205"/>
    </location>
</feature>
<dbReference type="PROSITE" id="PS00888">
    <property type="entry name" value="CNMP_BINDING_1"/>
    <property type="match status" value="1"/>
</dbReference>
<evidence type="ECO:0000256" key="8">
    <source>
        <dbReference type="ARBA" id="ARBA00023286"/>
    </source>
</evidence>
<evidence type="ECO:0000256" key="12">
    <source>
        <dbReference type="SAM" id="MobiDB-lite"/>
    </source>
</evidence>
<keyword evidence="9" id="KW-0407">Ion channel</keyword>
<dbReference type="PANTHER" id="PTHR45638">
    <property type="entry name" value="CYCLIC NUCLEOTIDE-GATED CATION CHANNEL SUBUNIT A"/>
    <property type="match status" value="1"/>
</dbReference>
<evidence type="ECO:0000256" key="6">
    <source>
        <dbReference type="ARBA" id="ARBA00023065"/>
    </source>
</evidence>
<dbReference type="GO" id="GO:0005223">
    <property type="term" value="F:intracellularly cGMP-activated cation channel activity"/>
    <property type="evidence" value="ECO:0007669"/>
    <property type="project" value="TreeGrafter"/>
</dbReference>
<evidence type="ECO:0000256" key="11">
    <source>
        <dbReference type="ARBA" id="ARBA00036239"/>
    </source>
</evidence>
<evidence type="ECO:0000313" key="15">
    <source>
        <dbReference type="EMBL" id="CAC5375292.1"/>
    </source>
</evidence>
<feature type="compositionally biased region" description="Polar residues" evidence="12">
    <location>
        <begin position="1009"/>
        <end position="1021"/>
    </location>
</feature>
<dbReference type="Gene3D" id="1.10.287.70">
    <property type="match status" value="1"/>
</dbReference>
<dbReference type="InterPro" id="IPR014710">
    <property type="entry name" value="RmlC-like_jellyroll"/>
</dbReference>
<keyword evidence="4 13" id="KW-0812">Transmembrane</keyword>
<dbReference type="SMART" id="SM00100">
    <property type="entry name" value="cNMP"/>
    <property type="match status" value="1"/>
</dbReference>
<dbReference type="GO" id="GO:0017071">
    <property type="term" value="C:intracellular cyclic nucleotide activated cation channel complex"/>
    <property type="evidence" value="ECO:0007669"/>
    <property type="project" value="TreeGrafter"/>
</dbReference>
<comment type="catalytic activity">
    <reaction evidence="10">
        <text>K(+)(in) = K(+)(out)</text>
        <dbReference type="Rhea" id="RHEA:29463"/>
        <dbReference type="ChEBI" id="CHEBI:29103"/>
    </reaction>
</comment>
<proteinExistence type="predicted"/>
<evidence type="ECO:0000256" key="13">
    <source>
        <dbReference type="SAM" id="Phobius"/>
    </source>
</evidence>
<keyword evidence="6" id="KW-0406">Ion transport</keyword>
<protein>
    <submittedName>
        <fullName evidence="15">CNGB1</fullName>
    </submittedName>
</protein>
<dbReference type="PANTHER" id="PTHR45638:SF1">
    <property type="entry name" value="CYCLIC NUCLEOTIDE-GATED ION CHANNEL SUBUNIT B, ISOFORM A"/>
    <property type="match status" value="1"/>
</dbReference>
<evidence type="ECO:0000256" key="5">
    <source>
        <dbReference type="ARBA" id="ARBA00022989"/>
    </source>
</evidence>
<evidence type="ECO:0000256" key="2">
    <source>
        <dbReference type="ARBA" id="ARBA00022448"/>
    </source>
</evidence>
<dbReference type="CDD" id="cd00038">
    <property type="entry name" value="CAP_ED"/>
    <property type="match status" value="1"/>
</dbReference>
<feature type="region of interest" description="Disordered" evidence="12">
    <location>
        <begin position="124"/>
        <end position="149"/>
    </location>
</feature>
<dbReference type="InterPro" id="IPR050866">
    <property type="entry name" value="CNG_cation_channel"/>
</dbReference>
<keyword evidence="2" id="KW-0813">Transport</keyword>
<dbReference type="GO" id="GO:0044877">
    <property type="term" value="F:protein-containing complex binding"/>
    <property type="evidence" value="ECO:0007669"/>
    <property type="project" value="TreeGrafter"/>
</dbReference>
<dbReference type="SUPFAM" id="SSF81324">
    <property type="entry name" value="Voltage-gated potassium channels"/>
    <property type="match status" value="1"/>
</dbReference>
<dbReference type="InterPro" id="IPR018488">
    <property type="entry name" value="cNMP-bd_CS"/>
</dbReference>
<feature type="compositionally biased region" description="Basic and acidic residues" evidence="12">
    <location>
        <begin position="1022"/>
        <end position="1042"/>
    </location>
</feature>
<dbReference type="FunFam" id="2.60.120.10:FF:000020">
    <property type="entry name" value="Cyclic nucleotide-gated channel beta 3"/>
    <property type="match status" value="1"/>
</dbReference>
<feature type="compositionally biased region" description="Basic and acidic residues" evidence="12">
    <location>
        <begin position="1066"/>
        <end position="1078"/>
    </location>
</feature>
<gene>
    <name evidence="15" type="ORF">MCOR_12346</name>
</gene>
<evidence type="ECO:0000256" key="10">
    <source>
        <dbReference type="ARBA" id="ARBA00034430"/>
    </source>
</evidence>
<sequence length="1337" mass="151305">MGDSDDKIPPRIEVSHFAGSKVSTISEESLINGNEELPGGVSNPVFKVEEPSEVTTPEPEHFTFDTESIQRFKSQPRRGTYAGGINPAHRLIFTERRSSENVGPLKNDFIIPDIHTNHGIQFTSDDLGQKQSNNWDSFPSDGQLPAPPTPGLLSINGYDRHVHPPPSPGLLSINSVWSELGKISSRRSSYTESNESSFRSGSLSNLSSSLSEHLHNLVRAFSSRTERVKASTVVPPSPSDSPEYDANSDALSAITNFEEPPQRTHRIDSFIPGHKPTPTGEPEEEHHLFRCCRSTRFTCKIPKVFEAQSKIYMGWLFFVTLTFMYNAYAIPLRASFQTRYMNDKNKLYWLLADYTADVIYLLDVLVFKPRLTYLVSGLNETDVKKTRKHYMKKSIFKFDVLSLMPLDIFYFVTGIHGTSALLRLPRLMKIQTFWEFYQRCDQAVRSAHILRILKTMTYMLFLIHIETCGYYSVSLYEGFDKNLWVYNGQGNAYIRCFYLATKTATSIGKINKPQNELEYVFMTVYWLSGVFVFALLVGQIRDIVESAQRVKTMYDKRMETALRYVKNLNLPKEMREKVRVWFLYNWQQQKVLDCDKSLLYNLVLKLKPMLYLPGEYVCRKGEVGKEMYIVSQGIVEVVGGLDNSIVFATLKNGSVFGEISLLSVGTEGNRRTADVRVKGFTNLFMLSKADFESAMSEFPAAHTMLKKRARKLLRQNAKMTKKESESSLCGSKVDVEEIFHPPKERKKTPKLLQTVMQVMNPASQVIKKLGSSSDDIQGHQGEITNSDHVNSNEIIKSDGNSSSENNHIQNVDVKLNSDDNQMIEVKKDSLQEDRVSKKEESRSLTAQEVEDFYDEILRATEGNPKTFDEAVMGTKNPLNRDGTAHTDDSVDSGVHVAKAASPTSSIKTISKKASKESFFTVSTEDTDHQKGKVGLLAEFFEDDIHNDLTNNENETKYEMETSNSVAEKQIHNEAHKIVVKPVMNESVKKQGSEIMNRKPWNSPVKKITNHANNSSNVSNIKPTKDSKQKGSDTTKKVEKSDKQTGLLIKPGSKRPTIMGMKSSRKITPEIRIDSDHLTKPHVKKKTDNKSPSNNVILTNSSKLSQKPLYDPTKNSQKKDSGLRMKCDEKKSDSVADTDSQLEKNIFEILDSDEKSDGDKPERNETESSNKKQSYEKENNNHEWKKQNDIEQKTYLNQNYEHRISKIETSISSLSSEIEKADALLRDLCSDDDDDLIQYAQKEELSQSKGNTHTKPLSQGKIDVVEAKQPDTVAFTIPAKNQITCSVEVHREKSLTPLDIRGDIITPISLTEWIENANESLRKRKESSTSSIFHETGV</sequence>
<dbReference type="Gene3D" id="2.60.120.10">
    <property type="entry name" value="Jelly Rolls"/>
    <property type="match status" value="1"/>
</dbReference>
<keyword evidence="3" id="KW-0716">Sensory transduction</keyword>
<evidence type="ECO:0000256" key="9">
    <source>
        <dbReference type="ARBA" id="ARBA00023303"/>
    </source>
</evidence>
<dbReference type="FunFam" id="1.10.287.70:FF:000072">
    <property type="entry name" value="Cyclic nucleotide gated channel beta 3"/>
    <property type="match status" value="1"/>
</dbReference>
<feature type="transmembrane region" description="Helical" evidence="13">
    <location>
        <begin position="347"/>
        <end position="367"/>
    </location>
</feature>
<keyword evidence="8" id="KW-1071">Ligand-gated ion channel</keyword>
<dbReference type="InterPro" id="IPR000595">
    <property type="entry name" value="cNMP-bd_dom"/>
</dbReference>
<name>A0A6J8AWH9_MYTCO</name>
<dbReference type="OrthoDB" id="421226at2759"/>
<dbReference type="InterPro" id="IPR018490">
    <property type="entry name" value="cNMP-bd_dom_sf"/>
</dbReference>
<feature type="transmembrane region" description="Helical" evidence="13">
    <location>
        <begin position="519"/>
        <end position="540"/>
    </location>
</feature>
<dbReference type="PROSITE" id="PS00889">
    <property type="entry name" value="CNMP_BINDING_2"/>
    <property type="match status" value="1"/>
</dbReference>
<feature type="region of interest" description="Disordered" evidence="12">
    <location>
        <begin position="990"/>
        <end position="1189"/>
    </location>
</feature>
<evidence type="ECO:0000256" key="3">
    <source>
        <dbReference type="ARBA" id="ARBA00022606"/>
    </source>
</evidence>